<dbReference type="Pfam" id="PF13639">
    <property type="entry name" value="zf-RING_2"/>
    <property type="match status" value="1"/>
</dbReference>
<evidence type="ECO:0000259" key="2">
    <source>
        <dbReference type="PROSITE" id="PS50089"/>
    </source>
</evidence>
<comment type="caution">
    <text evidence="3">The sequence shown here is derived from an EMBL/GenBank/DDBJ whole genome shotgun (WGS) entry which is preliminary data.</text>
</comment>
<accession>A0A9W9C3V1</accession>
<dbReference type="SUPFAM" id="SSF57850">
    <property type="entry name" value="RING/U-box"/>
    <property type="match status" value="1"/>
</dbReference>
<proteinExistence type="predicted"/>
<dbReference type="Gene3D" id="3.30.40.10">
    <property type="entry name" value="Zinc/RING finger domain, C3HC4 (zinc finger)"/>
    <property type="match status" value="1"/>
</dbReference>
<dbReference type="InterPro" id="IPR001841">
    <property type="entry name" value="Znf_RING"/>
</dbReference>
<keyword evidence="1" id="KW-0479">Metal-binding</keyword>
<dbReference type="PROSITE" id="PS50089">
    <property type="entry name" value="ZF_RING_2"/>
    <property type="match status" value="1"/>
</dbReference>
<reference evidence="3" key="1">
    <citation type="submission" date="2022-10" db="EMBL/GenBank/DDBJ databases">
        <title>Tapping the CABI collections for fungal endophytes: first genome assemblies for Collariella, Neodidymelliopsis, Ascochyta clinopodiicola, Didymella pomorum, Didymosphaeria variabile, Neocosmospora piperis and Neocucurbitaria cava.</title>
        <authorList>
            <person name="Hill R."/>
        </authorList>
    </citation>
    <scope>NUCLEOTIDE SEQUENCE</scope>
    <source>
        <strain evidence="3">IMI 360193</strain>
    </source>
</reference>
<keyword evidence="4" id="KW-1185">Reference proteome</keyword>
<dbReference type="GO" id="GO:0008270">
    <property type="term" value="F:zinc ion binding"/>
    <property type="evidence" value="ECO:0007669"/>
    <property type="project" value="UniProtKB-KW"/>
</dbReference>
<dbReference type="EMBL" id="JAPEUV010000014">
    <property type="protein sequence ID" value="KAJ4340896.1"/>
    <property type="molecule type" value="Genomic_DNA"/>
</dbReference>
<keyword evidence="1" id="KW-0862">Zinc</keyword>
<evidence type="ECO:0000313" key="3">
    <source>
        <dbReference type="EMBL" id="KAJ4340896.1"/>
    </source>
</evidence>
<keyword evidence="1" id="KW-0863">Zinc-finger</keyword>
<dbReference type="InterPro" id="IPR013083">
    <property type="entry name" value="Znf_RING/FYVE/PHD"/>
</dbReference>
<name>A0A9W9C3V1_9PLEO</name>
<evidence type="ECO:0000313" key="4">
    <source>
        <dbReference type="Proteomes" id="UP001140562"/>
    </source>
</evidence>
<sequence length="363" mass="40344">MTDSNIPSETDFWAKHVEALETCSICMEPFGGAHVALRFTGKDVCSHIFGRPCLREWTETANQNANKCPICRHLLWKTPNPLHITKIIDDTDFDAEEFLADLEYDSEDEFLDRLMGHPQDNSEDDSDWLSDSEPSIYLIDEDLNAEQADDEAMTRMLNSISDAQESDEDDNLDTTLAENTRTISLKTLNRENIDCLLDDLYSLSAPSYLMPTNAGMSHIRERMEQCIDVALLGAGFTESCQIAPGLLDSMLLHFHNMVLFRRAYSVSESYLHSWKDTMLAYIEREEPGPFEPRAPTPENAGRYFNRGFGGIFGGFASVPTSTAPFGTSNFGRPSGFGANGTFGFGSNVGGGSFGFGTRGQIKQ</sequence>
<dbReference type="OrthoDB" id="3801154at2759"/>
<dbReference type="Proteomes" id="UP001140562">
    <property type="component" value="Unassembled WGS sequence"/>
</dbReference>
<evidence type="ECO:0000256" key="1">
    <source>
        <dbReference type="PROSITE-ProRule" id="PRU00175"/>
    </source>
</evidence>
<gene>
    <name evidence="3" type="ORF">N0V87_002250</name>
</gene>
<protein>
    <recommendedName>
        <fullName evidence="2">RING-type domain-containing protein</fullName>
    </recommendedName>
</protein>
<dbReference type="AlphaFoldDB" id="A0A9W9C3V1"/>
<feature type="domain" description="RING-type" evidence="2">
    <location>
        <begin position="23"/>
        <end position="72"/>
    </location>
</feature>
<organism evidence="3 4">
    <name type="scientific">Didymella glomerata</name>
    <dbReference type="NCBI Taxonomy" id="749621"/>
    <lineage>
        <taxon>Eukaryota</taxon>
        <taxon>Fungi</taxon>
        <taxon>Dikarya</taxon>
        <taxon>Ascomycota</taxon>
        <taxon>Pezizomycotina</taxon>
        <taxon>Dothideomycetes</taxon>
        <taxon>Pleosporomycetidae</taxon>
        <taxon>Pleosporales</taxon>
        <taxon>Pleosporineae</taxon>
        <taxon>Didymellaceae</taxon>
        <taxon>Didymella</taxon>
    </lineage>
</organism>